<evidence type="ECO:0000256" key="1">
    <source>
        <dbReference type="ARBA" id="ARBA00010641"/>
    </source>
</evidence>
<dbReference type="AlphaFoldDB" id="A0A0G3X8K9"/>
<feature type="domain" description="RNA polymerase sigma factor 70 region 4 type 2" evidence="6">
    <location>
        <begin position="110"/>
        <end position="157"/>
    </location>
</feature>
<gene>
    <name evidence="7" type="ORF">AM2010_888</name>
</gene>
<protein>
    <submittedName>
        <fullName evidence="7">RNA polymerase</fullName>
    </submittedName>
</protein>
<dbReference type="PANTHER" id="PTHR43133">
    <property type="entry name" value="RNA POLYMERASE ECF-TYPE SIGMA FACTO"/>
    <property type="match status" value="1"/>
</dbReference>
<dbReference type="PATRIC" id="fig|543877.4.peg.897"/>
<comment type="similarity">
    <text evidence="1">Belongs to the sigma-70 factor family. ECF subfamily.</text>
</comment>
<evidence type="ECO:0000313" key="8">
    <source>
        <dbReference type="Proteomes" id="UP000037643"/>
    </source>
</evidence>
<proteinExistence type="inferred from homology"/>
<evidence type="ECO:0000259" key="6">
    <source>
        <dbReference type="Pfam" id="PF08281"/>
    </source>
</evidence>
<dbReference type="OrthoDB" id="9803470at2"/>
<dbReference type="GO" id="GO:0016987">
    <property type="term" value="F:sigma factor activity"/>
    <property type="evidence" value="ECO:0007669"/>
    <property type="project" value="UniProtKB-KW"/>
</dbReference>
<evidence type="ECO:0000256" key="2">
    <source>
        <dbReference type="ARBA" id="ARBA00023015"/>
    </source>
</evidence>
<dbReference type="GO" id="GO:0003677">
    <property type="term" value="F:DNA binding"/>
    <property type="evidence" value="ECO:0007669"/>
    <property type="project" value="InterPro"/>
</dbReference>
<evidence type="ECO:0000256" key="3">
    <source>
        <dbReference type="ARBA" id="ARBA00023082"/>
    </source>
</evidence>
<keyword evidence="3" id="KW-0731">Sigma factor</keyword>
<dbReference type="InterPro" id="IPR013249">
    <property type="entry name" value="RNA_pol_sigma70_r4_t2"/>
</dbReference>
<dbReference type="GO" id="GO:0006352">
    <property type="term" value="P:DNA-templated transcription initiation"/>
    <property type="evidence" value="ECO:0007669"/>
    <property type="project" value="InterPro"/>
</dbReference>
<accession>A0A0G3X8K9</accession>
<dbReference type="KEGG" id="amx:AM2010_888"/>
<dbReference type="InterPro" id="IPR013325">
    <property type="entry name" value="RNA_pol_sigma_r2"/>
</dbReference>
<dbReference type="EMBL" id="CP011805">
    <property type="protein sequence ID" value="AKM06966.1"/>
    <property type="molecule type" value="Genomic_DNA"/>
</dbReference>
<feature type="domain" description="RNA polymerase sigma-70 region 2" evidence="5">
    <location>
        <begin position="14"/>
        <end position="79"/>
    </location>
</feature>
<evidence type="ECO:0000259" key="5">
    <source>
        <dbReference type="Pfam" id="PF04542"/>
    </source>
</evidence>
<evidence type="ECO:0000313" key="7">
    <source>
        <dbReference type="EMBL" id="AKM06966.1"/>
    </source>
</evidence>
<dbReference type="SUPFAM" id="SSF88659">
    <property type="entry name" value="Sigma3 and sigma4 domains of RNA polymerase sigma factors"/>
    <property type="match status" value="1"/>
</dbReference>
<name>A0A0G3X8K9_9SPHN</name>
<sequence length="174" mass="19443">MTSDQQALYSQAGERFAPAIARLARAFERDPEKARDLEQDIHAELWRSFTRFDGRCSLKTWTYRVAHNVAADHVSAAARRPQQVSLDTIDALPHCDDTERQAAENLAIARVRELIRRLAPLDAQVIVLWLEGQSGNDIAEITGLNVSAAQVRIHRIKTLIANAFAEPANEGHKP</sequence>
<dbReference type="STRING" id="543877.AM2010_888"/>
<dbReference type="Gene3D" id="1.10.1740.10">
    <property type="match status" value="1"/>
</dbReference>
<dbReference type="InterPro" id="IPR013324">
    <property type="entry name" value="RNA_pol_sigma_r3/r4-like"/>
</dbReference>
<dbReference type="Pfam" id="PF08281">
    <property type="entry name" value="Sigma70_r4_2"/>
    <property type="match status" value="1"/>
</dbReference>
<organism evidence="7 8">
    <name type="scientific">Pelagerythrobacter marensis</name>
    <dbReference type="NCBI Taxonomy" id="543877"/>
    <lineage>
        <taxon>Bacteria</taxon>
        <taxon>Pseudomonadati</taxon>
        <taxon>Pseudomonadota</taxon>
        <taxon>Alphaproteobacteria</taxon>
        <taxon>Sphingomonadales</taxon>
        <taxon>Erythrobacteraceae</taxon>
        <taxon>Pelagerythrobacter</taxon>
    </lineage>
</organism>
<dbReference type="Gene3D" id="1.10.10.10">
    <property type="entry name" value="Winged helix-like DNA-binding domain superfamily/Winged helix DNA-binding domain"/>
    <property type="match status" value="1"/>
</dbReference>
<dbReference type="InterPro" id="IPR014284">
    <property type="entry name" value="RNA_pol_sigma-70_dom"/>
</dbReference>
<dbReference type="InterPro" id="IPR007627">
    <property type="entry name" value="RNA_pol_sigma70_r2"/>
</dbReference>
<keyword evidence="4" id="KW-0804">Transcription</keyword>
<dbReference type="Pfam" id="PF04542">
    <property type="entry name" value="Sigma70_r2"/>
    <property type="match status" value="1"/>
</dbReference>
<dbReference type="Proteomes" id="UP000037643">
    <property type="component" value="Chromosome"/>
</dbReference>
<keyword evidence="2" id="KW-0805">Transcription regulation</keyword>
<dbReference type="NCBIfam" id="TIGR02937">
    <property type="entry name" value="sigma70-ECF"/>
    <property type="match status" value="1"/>
</dbReference>
<dbReference type="SUPFAM" id="SSF88946">
    <property type="entry name" value="Sigma2 domain of RNA polymerase sigma factors"/>
    <property type="match status" value="1"/>
</dbReference>
<dbReference type="RefSeq" id="WP_047806056.1">
    <property type="nucleotide sequence ID" value="NZ_CP011805.1"/>
</dbReference>
<reference evidence="7 8" key="1">
    <citation type="submission" date="2015-06" db="EMBL/GenBank/DDBJ databases">
        <authorList>
            <person name="Kim K.M."/>
        </authorList>
    </citation>
    <scope>NUCLEOTIDE SEQUENCE [LARGE SCALE GENOMIC DNA]</scope>
    <source>
        <strain evidence="7 8">KCTC 22370</strain>
    </source>
</reference>
<dbReference type="PANTHER" id="PTHR43133:SF45">
    <property type="entry name" value="RNA POLYMERASE ECF-TYPE SIGMA FACTOR"/>
    <property type="match status" value="1"/>
</dbReference>
<dbReference type="InterPro" id="IPR036388">
    <property type="entry name" value="WH-like_DNA-bd_sf"/>
</dbReference>
<keyword evidence="8" id="KW-1185">Reference proteome</keyword>
<evidence type="ECO:0000256" key="4">
    <source>
        <dbReference type="ARBA" id="ARBA00023163"/>
    </source>
</evidence>
<dbReference type="InterPro" id="IPR039425">
    <property type="entry name" value="RNA_pol_sigma-70-like"/>
</dbReference>